<dbReference type="GO" id="GO:0005509">
    <property type="term" value="F:calcium ion binding"/>
    <property type="evidence" value="ECO:0007669"/>
    <property type="project" value="InterPro"/>
</dbReference>
<dbReference type="Gene3D" id="4.10.1080.10">
    <property type="entry name" value="TSP type-3 repeat"/>
    <property type="match status" value="1"/>
</dbReference>
<dbReference type="NCBIfam" id="TIGR04183">
    <property type="entry name" value="Por_Secre_tail"/>
    <property type="match status" value="1"/>
</dbReference>
<reference evidence="5 6" key="1">
    <citation type="submission" date="2018-07" db="EMBL/GenBank/DDBJ databases">
        <title>Genomic Encyclopedia of Type Strains, Phase III (KMG-III): the genomes of soil and plant-associated and newly described type strains.</title>
        <authorList>
            <person name="Whitman W."/>
        </authorList>
    </citation>
    <scope>NUCLEOTIDE SEQUENCE [LARGE SCALE GENOMIC DNA]</scope>
    <source>
        <strain evidence="5 6">CECT 7958</strain>
    </source>
</reference>
<proteinExistence type="predicted"/>
<keyword evidence="6" id="KW-1185">Reference proteome</keyword>
<dbReference type="InterPro" id="IPR028974">
    <property type="entry name" value="TSP_type-3_rpt"/>
</dbReference>
<dbReference type="Proteomes" id="UP000253436">
    <property type="component" value="Unassembled WGS sequence"/>
</dbReference>
<evidence type="ECO:0000256" key="1">
    <source>
        <dbReference type="ARBA" id="ARBA00022729"/>
    </source>
</evidence>
<dbReference type="InterPro" id="IPR026444">
    <property type="entry name" value="Secre_tail"/>
</dbReference>
<evidence type="ECO:0000259" key="4">
    <source>
        <dbReference type="Pfam" id="PF20597"/>
    </source>
</evidence>
<dbReference type="RefSeq" id="WP_181858408.1">
    <property type="nucleotide sequence ID" value="NZ_QPJO01000004.1"/>
</dbReference>
<keyword evidence="2" id="KW-0106">Calcium</keyword>
<dbReference type="Pfam" id="PF02412">
    <property type="entry name" value="TSP_3"/>
    <property type="match status" value="1"/>
</dbReference>
<dbReference type="InterPro" id="IPR003367">
    <property type="entry name" value="Thrombospondin_3-like_rpt"/>
</dbReference>
<dbReference type="Pfam" id="PF20597">
    <property type="entry name" value="pAdhesive_15"/>
    <property type="match status" value="1"/>
</dbReference>
<dbReference type="EMBL" id="QPJO01000004">
    <property type="protein sequence ID" value="RCW90708.1"/>
    <property type="molecule type" value="Genomic_DNA"/>
</dbReference>
<feature type="signal peptide" evidence="3">
    <location>
        <begin position="1"/>
        <end position="25"/>
    </location>
</feature>
<accession>A0A368ZFX0</accession>
<protein>
    <submittedName>
        <fullName evidence="5">Putative secreted protein (Por secretion system target)/choice-of-anchor A domain-containing protein</fullName>
    </submittedName>
</protein>
<evidence type="ECO:0000256" key="2">
    <source>
        <dbReference type="ARBA" id="ARBA00022837"/>
    </source>
</evidence>
<organism evidence="5 6">
    <name type="scientific">Winogradskyella arenosi</name>
    <dbReference type="NCBI Taxonomy" id="533325"/>
    <lineage>
        <taxon>Bacteria</taxon>
        <taxon>Pseudomonadati</taxon>
        <taxon>Bacteroidota</taxon>
        <taxon>Flavobacteriia</taxon>
        <taxon>Flavobacteriales</taxon>
        <taxon>Flavobacteriaceae</taxon>
        <taxon>Winogradskyella</taxon>
    </lineage>
</organism>
<dbReference type="PANTHER" id="PTHR10199">
    <property type="entry name" value="THROMBOSPONDIN"/>
    <property type="match status" value="1"/>
</dbReference>
<name>A0A368ZFX0_9FLAO</name>
<keyword evidence="1 3" id="KW-0732">Signal</keyword>
<feature type="domain" description="Choice-of-anchor A" evidence="4">
    <location>
        <begin position="32"/>
        <end position="324"/>
    </location>
</feature>
<gene>
    <name evidence="5" type="ORF">DFQ08_104107</name>
</gene>
<dbReference type="InterPro" id="IPR026588">
    <property type="entry name" value="Choice_anch_A"/>
</dbReference>
<evidence type="ECO:0000313" key="5">
    <source>
        <dbReference type="EMBL" id="RCW90708.1"/>
    </source>
</evidence>
<dbReference type="NCBIfam" id="TIGR04215">
    <property type="entry name" value="choice_anch_A"/>
    <property type="match status" value="1"/>
</dbReference>
<sequence length="550" mass="59434">MDLKLRRFSYVVASWLCLIPTGLEAQTQPIHPTEAAAHFNVFTAGEAIAVKTESEGAWAVGGDFTLDGNLNIFGGVDHYNGDAQATALVVDGKVNYVSGRLQILQNNYVKIADLSSSTIFELDPNQVITNTRITSVDGHFDSTPNISLSTSQSASSITADPLLDFEAAFATFETVSAQIGSLDSNVSWNLNAYAQGKLWLDLVPQTTNVINFTAAEFNALQEIKFNTLVPSATTPLVINITDVSANPEVVSLNSWPNIVGSPLSYAPYILYNFAEVQSTLEYTGGAQMYGTIYAPKARFNNRSQFNIDGQIIVAAFEQNSGEVHPLLFDTVIEFPPFNAEEICDGIDNNGDGLIDEDFADTDGDGLADCIDNCPETPNPDQLDVDANGIGDACEVPEVEEICDGIDNNGDGFIDEGFGDIDADGVADCVDNCIYTYNPDQADFDGDGLGDVCGGGATGPYYRSAFSVDVYPIPYEDVVHFSHHATVNTNATIEVFDMNGRVLKRVVSPLEMNAENEIISISLKEFSKESPVLFVRFTTDEGTVVKRIISH</sequence>
<dbReference type="AlphaFoldDB" id="A0A368ZFX0"/>
<evidence type="ECO:0000313" key="6">
    <source>
        <dbReference type="Proteomes" id="UP000253436"/>
    </source>
</evidence>
<evidence type="ECO:0000256" key="3">
    <source>
        <dbReference type="SAM" id="SignalP"/>
    </source>
</evidence>
<feature type="chain" id="PRO_5016793919" evidence="3">
    <location>
        <begin position="26"/>
        <end position="550"/>
    </location>
</feature>
<dbReference type="GO" id="GO:0007155">
    <property type="term" value="P:cell adhesion"/>
    <property type="evidence" value="ECO:0007669"/>
    <property type="project" value="InterPro"/>
</dbReference>
<dbReference type="SUPFAM" id="SSF103647">
    <property type="entry name" value="TSP type-3 repeat"/>
    <property type="match status" value="2"/>
</dbReference>
<comment type="caution">
    <text evidence="5">The sequence shown here is derived from an EMBL/GenBank/DDBJ whole genome shotgun (WGS) entry which is preliminary data.</text>
</comment>